<comment type="caution">
    <text evidence="1">The sequence shown here is derived from an EMBL/GenBank/DDBJ whole genome shotgun (WGS) entry which is preliminary data.</text>
</comment>
<dbReference type="PATRIC" id="fig|1429438.4.peg.5106"/>
<evidence type="ECO:0008006" key="3">
    <source>
        <dbReference type="Google" id="ProtNLM"/>
    </source>
</evidence>
<dbReference type="Proteomes" id="UP000019141">
    <property type="component" value="Unassembled WGS sequence"/>
</dbReference>
<dbReference type="Gene3D" id="3.40.50.300">
    <property type="entry name" value="P-loop containing nucleotide triphosphate hydrolases"/>
    <property type="match status" value="1"/>
</dbReference>
<protein>
    <recommendedName>
        <fullName evidence="3">AAA+ ATPase domain-containing protein</fullName>
    </recommendedName>
</protein>
<gene>
    <name evidence="1" type="ORF">ETSY1_26740</name>
</gene>
<evidence type="ECO:0000313" key="2">
    <source>
        <dbReference type="Proteomes" id="UP000019141"/>
    </source>
</evidence>
<dbReference type="InterPro" id="IPR027417">
    <property type="entry name" value="P-loop_NTPase"/>
</dbReference>
<evidence type="ECO:0000313" key="1">
    <source>
        <dbReference type="EMBL" id="ETW96399.1"/>
    </source>
</evidence>
<keyword evidence="2" id="KW-1185">Reference proteome</keyword>
<name>W4LEQ7_ENTF1</name>
<proteinExistence type="predicted"/>
<dbReference type="AlphaFoldDB" id="W4LEQ7"/>
<dbReference type="SUPFAM" id="SSF52540">
    <property type="entry name" value="P-loop containing nucleoside triphosphate hydrolases"/>
    <property type="match status" value="1"/>
</dbReference>
<organism evidence="1 2">
    <name type="scientific">Entotheonella factor</name>
    <dbReference type="NCBI Taxonomy" id="1429438"/>
    <lineage>
        <taxon>Bacteria</taxon>
        <taxon>Pseudomonadati</taxon>
        <taxon>Nitrospinota/Tectimicrobiota group</taxon>
        <taxon>Candidatus Tectimicrobiota</taxon>
        <taxon>Candidatus Entotheonellia</taxon>
        <taxon>Candidatus Entotheonellales</taxon>
        <taxon>Candidatus Entotheonellaceae</taxon>
        <taxon>Candidatus Entotheonella</taxon>
    </lineage>
</organism>
<dbReference type="EMBL" id="AZHW01000792">
    <property type="protein sequence ID" value="ETW96399.1"/>
    <property type="molecule type" value="Genomic_DNA"/>
</dbReference>
<sequence>MRFFNTAGPVNPKDHYCLPPLKRFDLDSVLLLIQQKKYFVLHAPRQTGKTSALIALMKYLNAQGEYRCVYINVEAGQAAREDVTAAMQAIRGELTIRARMILNDHFVDEIWDEAFQHSGPFGVFGEVLARWSAREPKPLVLLIDEIDALVGDTLLAVLRQLRAGYVWRPEGFPQSVILCGVRDVRDYRIHSLQSQSIITGGSAFNVRAESLRLGDFLQTEVEALLQQHTEATGQRFTPDAVAQIWTLTQGQPWLVNALGYETCFRHRSGRDRTQAVNIAAVEAAKEALILRRETHLDQLADKLQEPRVQRVIEPVLMGTGQPESLLVDDLDYVRDLGLIRYDGSLRIANPIYREVVPRQLVYSTEATIAQETVWYVSTETGRLDMVKLLTSFQAFFRQHSEHWVERFQYKEAGPQLLLQAFLQRIVNSGGRIEREYGLGRMRTDLLVIWPYDSGEQRVVIELKVLHYDLEQTVTAGIEQTWAYIDHSGADEGHLVIFDRTPGKAWEDKLFQRQETFHGHTIRVWGM</sequence>
<dbReference type="HOGENOM" id="CLU_039401_0_0_7"/>
<accession>W4LEQ7</accession>
<reference evidence="1 2" key="1">
    <citation type="journal article" date="2014" name="Nature">
        <title>An environmental bacterial taxon with a large and distinct metabolic repertoire.</title>
        <authorList>
            <person name="Wilson M.C."/>
            <person name="Mori T."/>
            <person name="Ruckert C."/>
            <person name="Uria A.R."/>
            <person name="Helf M.J."/>
            <person name="Takada K."/>
            <person name="Gernert C."/>
            <person name="Steffens U.A."/>
            <person name="Heycke N."/>
            <person name="Schmitt S."/>
            <person name="Rinke C."/>
            <person name="Helfrich E.J."/>
            <person name="Brachmann A.O."/>
            <person name="Gurgui C."/>
            <person name="Wakimoto T."/>
            <person name="Kracht M."/>
            <person name="Crusemann M."/>
            <person name="Hentschel U."/>
            <person name="Abe I."/>
            <person name="Matsunaga S."/>
            <person name="Kalinowski J."/>
            <person name="Takeyama H."/>
            <person name="Piel J."/>
        </authorList>
    </citation>
    <scope>NUCLEOTIDE SEQUENCE [LARGE SCALE GENOMIC DNA]</scope>
    <source>
        <strain evidence="2">TSY1</strain>
    </source>
</reference>
<dbReference type="Pfam" id="PF14516">
    <property type="entry name" value="AAA_35"/>
    <property type="match status" value="1"/>
</dbReference>